<keyword evidence="11" id="KW-1133">Transmembrane helix</keyword>
<evidence type="ECO:0000256" key="10">
    <source>
        <dbReference type="ARBA" id="ARBA00022927"/>
    </source>
</evidence>
<dbReference type="PANTHER" id="PTHR30012:SF0">
    <property type="entry name" value="TYPE II SECRETION SYSTEM PROTEIN F-RELATED"/>
    <property type="match status" value="1"/>
</dbReference>
<dbReference type="InterPro" id="IPR042094">
    <property type="entry name" value="T2SS_GspF_sf"/>
</dbReference>
<evidence type="ECO:0000256" key="3">
    <source>
        <dbReference type="ARBA" id="ARBA00005745"/>
    </source>
</evidence>
<comment type="function">
    <text evidence="1">Component of the type II secretion system inner membrane complex required for the energy-dependent secretion of extracellular factors such as proteases and toxins from the periplasm.</text>
</comment>
<dbReference type="PRINTS" id="PR00812">
    <property type="entry name" value="BCTERIALGSPF"/>
</dbReference>
<dbReference type="PROSITE" id="PS00874">
    <property type="entry name" value="T2SP_F"/>
    <property type="match status" value="1"/>
</dbReference>
<evidence type="ECO:0000256" key="12">
    <source>
        <dbReference type="ARBA" id="ARBA00023136"/>
    </source>
</evidence>
<evidence type="ECO:0000256" key="8">
    <source>
        <dbReference type="ARBA" id="ARBA00022723"/>
    </source>
</evidence>
<keyword evidence="10" id="KW-0653">Protein transport</keyword>
<dbReference type="GO" id="GO:0005886">
    <property type="term" value="C:plasma membrane"/>
    <property type="evidence" value="ECO:0007669"/>
    <property type="project" value="UniProtKB-SubCell"/>
</dbReference>
<proteinExistence type="inferred from homology"/>
<comment type="similarity">
    <text evidence="3 14">Belongs to the GSP F family.</text>
</comment>
<evidence type="ECO:0000256" key="7">
    <source>
        <dbReference type="ARBA" id="ARBA00022692"/>
    </source>
</evidence>
<dbReference type="NCBIfam" id="TIGR02120">
    <property type="entry name" value="GspF"/>
    <property type="match status" value="1"/>
</dbReference>
<evidence type="ECO:0000259" key="15">
    <source>
        <dbReference type="Pfam" id="PF00482"/>
    </source>
</evidence>
<evidence type="ECO:0000256" key="6">
    <source>
        <dbReference type="ARBA" id="ARBA00022519"/>
    </source>
</evidence>
<dbReference type="InterPro" id="IPR018076">
    <property type="entry name" value="T2SS_GspF_dom"/>
</dbReference>
<name>A0A7H2Q5P5_9GAMM</name>
<dbReference type="PANTHER" id="PTHR30012">
    <property type="entry name" value="GENERAL SECRETION PATHWAY PROTEIN"/>
    <property type="match status" value="1"/>
</dbReference>
<keyword evidence="8" id="KW-0479">Metal-binding</keyword>
<dbReference type="Gene3D" id="1.20.81.30">
    <property type="entry name" value="Type II secretion system (T2SS), domain F"/>
    <property type="match status" value="2"/>
</dbReference>
<dbReference type="Proteomes" id="UP000516745">
    <property type="component" value="Chromosome"/>
</dbReference>
<dbReference type="EMBL" id="CP061565">
    <property type="protein sequence ID" value="QNX10428.1"/>
    <property type="molecule type" value="Genomic_DNA"/>
</dbReference>
<dbReference type="AlphaFoldDB" id="A0A7H2Q5P5"/>
<comment type="subcellular location">
    <subcellularLocation>
        <location evidence="2 14">Cell inner membrane</location>
        <topology evidence="2 14">Multi-pass membrane protein</topology>
    </subcellularLocation>
</comment>
<keyword evidence="4 14" id="KW-0813">Transport</keyword>
<protein>
    <recommendedName>
        <fullName evidence="13">General secretion pathway protein F</fullName>
    </recommendedName>
</protein>
<keyword evidence="6" id="KW-0997">Cell inner membrane</keyword>
<keyword evidence="7 14" id="KW-0812">Transmembrane</keyword>
<evidence type="ECO:0000256" key="13">
    <source>
        <dbReference type="ARBA" id="ARBA00030750"/>
    </source>
</evidence>
<evidence type="ECO:0000313" key="16">
    <source>
        <dbReference type="EMBL" id="QNX10428.1"/>
    </source>
</evidence>
<evidence type="ECO:0000256" key="5">
    <source>
        <dbReference type="ARBA" id="ARBA00022475"/>
    </source>
</evidence>
<evidence type="ECO:0000256" key="11">
    <source>
        <dbReference type="ARBA" id="ARBA00022989"/>
    </source>
</evidence>
<evidence type="ECO:0000256" key="4">
    <source>
        <dbReference type="ARBA" id="ARBA00022448"/>
    </source>
</evidence>
<feature type="domain" description="Type II secretion system protein GspF" evidence="15">
    <location>
        <begin position="276"/>
        <end position="398"/>
    </location>
</feature>
<dbReference type="GO" id="GO:0015628">
    <property type="term" value="P:protein secretion by the type II secretion system"/>
    <property type="evidence" value="ECO:0007669"/>
    <property type="project" value="InterPro"/>
</dbReference>
<keyword evidence="9" id="KW-0106">Calcium</keyword>
<evidence type="ECO:0000256" key="1">
    <source>
        <dbReference type="ARBA" id="ARBA00002684"/>
    </source>
</evidence>
<gene>
    <name evidence="16" type="primary">gspF</name>
    <name evidence="16" type="ORF">IC795_16305</name>
</gene>
<dbReference type="FunFam" id="1.20.81.30:FF:000001">
    <property type="entry name" value="Type II secretion system protein F"/>
    <property type="match status" value="2"/>
</dbReference>
<feature type="domain" description="Type II secretion system protein GspF" evidence="15">
    <location>
        <begin position="75"/>
        <end position="196"/>
    </location>
</feature>
<evidence type="ECO:0000256" key="14">
    <source>
        <dbReference type="RuleBase" id="RU003923"/>
    </source>
</evidence>
<keyword evidence="12" id="KW-0472">Membrane</keyword>
<evidence type="ECO:0000313" key="17">
    <source>
        <dbReference type="Proteomes" id="UP000516745"/>
    </source>
</evidence>
<dbReference type="InterPro" id="IPR003004">
    <property type="entry name" value="GspF/PilC"/>
</dbReference>
<evidence type="ECO:0000256" key="2">
    <source>
        <dbReference type="ARBA" id="ARBA00004429"/>
    </source>
</evidence>
<evidence type="ECO:0000256" key="9">
    <source>
        <dbReference type="ARBA" id="ARBA00022837"/>
    </source>
</evidence>
<sequence length="406" mass="44992">MRTLPCLAYQFTAIDASGKQQKGVLEGDSARQIRQQLRDKAWTPISVDPVEQKDKHQSHGLFQKKFSAYDLALMTRQLSVLVAAAIPLEEALRAVSRQSEKAHVQNLLLSVRSRVLEGHSLAQGMQQSGRFPDLYIATVAAGERSGHLDLILDQLSDYTENRFAMQKKVQGAMIYPIILMLMSFGIVMGLMTYVVPEIVKTFDQSKDALPWITVALMKASDFIRHAWVFIILFAVIGVVAFVRFLKTTAGHYAFDRLTLKLPLFGKLSRGINAARFASTLSILTRSGVPLVDALKIGAAVTNNWVIRDSIAHAAERVTEGGNLGTQLERSGYFPPMMVQMIRSGEASGELDRMLERASTMQDREVTTFISTLLALLEPLMLVLMASIVLVIVIAVMLPIVNMNNMI</sequence>
<keyword evidence="5" id="KW-1003">Cell membrane</keyword>
<reference evidence="17" key="1">
    <citation type="submission" date="2020-09" db="EMBL/GenBank/DDBJ databases">
        <title>Clinical and molecular characterization of Acinetobacter seifertii in Taiwan.</title>
        <authorList>
            <person name="Li L.-H."/>
            <person name="Yang Y.-S."/>
            <person name="Sun J.-R."/>
            <person name="Huang T.-W."/>
            <person name="Huang W.-C."/>
            <person name="Wang Y.-C."/>
            <person name="Kuo T.-H."/>
            <person name="Kuo S.-C."/>
            <person name="Chen T.-L."/>
        </authorList>
    </citation>
    <scope>NUCLEOTIDE SEQUENCE [LARGE SCALE GENOMIC DNA]</scope>
    <source>
        <strain evidence="17">AS72</strain>
    </source>
</reference>
<dbReference type="InterPro" id="IPR011850">
    <property type="entry name" value="T2SS_GspF"/>
</dbReference>
<dbReference type="Pfam" id="PF00482">
    <property type="entry name" value="T2SSF"/>
    <property type="match status" value="2"/>
</dbReference>
<dbReference type="InterPro" id="IPR001992">
    <property type="entry name" value="T2SS_GspF/T4SS_PilC_CS"/>
</dbReference>
<dbReference type="GO" id="GO:0046872">
    <property type="term" value="F:metal ion binding"/>
    <property type="evidence" value="ECO:0007669"/>
    <property type="project" value="UniProtKB-KW"/>
</dbReference>
<reference evidence="16 17" key="2">
    <citation type="submission" date="2020-09" db="EMBL/GenBank/DDBJ databases">
        <authorList>
            <person name="Chen F.-J."/>
            <person name="Lee Y.-T."/>
        </authorList>
    </citation>
    <scope>NUCLEOTIDE SEQUENCE [LARGE SCALE GENOMIC DNA]</scope>
    <source>
        <strain evidence="16 17">AS72</strain>
    </source>
</reference>
<dbReference type="GO" id="GO:0015627">
    <property type="term" value="C:type II protein secretion system complex"/>
    <property type="evidence" value="ECO:0007669"/>
    <property type="project" value="InterPro"/>
</dbReference>
<organism evidence="16 17">
    <name type="scientific">Acinetobacter seifertii</name>
    <dbReference type="NCBI Taxonomy" id="1530123"/>
    <lineage>
        <taxon>Bacteria</taxon>
        <taxon>Pseudomonadati</taxon>
        <taxon>Pseudomonadota</taxon>
        <taxon>Gammaproteobacteria</taxon>
        <taxon>Moraxellales</taxon>
        <taxon>Moraxellaceae</taxon>
        <taxon>Acinetobacter</taxon>
        <taxon>Acinetobacter calcoaceticus/baumannii complex</taxon>
    </lineage>
</organism>
<accession>A0A7H2Q5P5</accession>